<dbReference type="Proteomes" id="UP000529728">
    <property type="component" value="Unassembled WGS sequence"/>
</dbReference>
<keyword evidence="5 8" id="KW-1133">Transmembrane helix</keyword>
<dbReference type="OrthoDB" id="8678517at2759"/>
<organism evidence="9 10">
    <name type="scientific">Regulus satrapa</name>
    <name type="common">Golden-crowned kinglet</name>
    <dbReference type="NCBI Taxonomy" id="13245"/>
    <lineage>
        <taxon>Eukaryota</taxon>
        <taxon>Metazoa</taxon>
        <taxon>Chordata</taxon>
        <taxon>Craniata</taxon>
        <taxon>Vertebrata</taxon>
        <taxon>Euteleostomi</taxon>
        <taxon>Archelosauria</taxon>
        <taxon>Archosauria</taxon>
        <taxon>Dinosauria</taxon>
        <taxon>Saurischia</taxon>
        <taxon>Theropoda</taxon>
        <taxon>Coelurosauria</taxon>
        <taxon>Aves</taxon>
        <taxon>Neognathae</taxon>
        <taxon>Neoaves</taxon>
        <taxon>Telluraves</taxon>
        <taxon>Australaves</taxon>
        <taxon>Passeriformes</taxon>
        <taxon>Regulidae</taxon>
        <taxon>Regulus</taxon>
    </lineage>
</organism>
<keyword evidence="4 8" id="KW-0812">Transmembrane</keyword>
<evidence type="ECO:0000256" key="3">
    <source>
        <dbReference type="ARBA" id="ARBA00013553"/>
    </source>
</evidence>
<dbReference type="EMBL" id="VWZN01000791">
    <property type="protein sequence ID" value="NWR41229.1"/>
    <property type="molecule type" value="Genomic_DNA"/>
</dbReference>
<dbReference type="PRINTS" id="PR01453">
    <property type="entry name" value="EPMEMFAMILY"/>
</dbReference>
<evidence type="ECO:0000256" key="8">
    <source>
        <dbReference type="RuleBase" id="RU363088"/>
    </source>
</evidence>
<dbReference type="Gene3D" id="1.20.140.150">
    <property type="match status" value="1"/>
</dbReference>
<feature type="transmembrane region" description="Helical" evidence="8">
    <location>
        <begin position="7"/>
        <end position="29"/>
    </location>
</feature>
<evidence type="ECO:0000313" key="10">
    <source>
        <dbReference type="Proteomes" id="UP000529728"/>
    </source>
</evidence>
<dbReference type="InterPro" id="IPR004032">
    <property type="entry name" value="PMP22_EMP_MP20"/>
</dbReference>
<accession>A0A7K4X2V7</accession>
<comment type="caution">
    <text evidence="9">The sequence shown here is derived from an EMBL/GenBank/DDBJ whole genome shotgun (WGS) entry which is preliminary data.</text>
</comment>
<feature type="transmembrane region" description="Helical" evidence="8">
    <location>
        <begin position="65"/>
        <end position="85"/>
    </location>
</feature>
<evidence type="ECO:0000256" key="7">
    <source>
        <dbReference type="ARBA" id="ARBA00023180"/>
    </source>
</evidence>
<evidence type="ECO:0000256" key="5">
    <source>
        <dbReference type="ARBA" id="ARBA00022989"/>
    </source>
</evidence>
<feature type="non-terminal residue" evidence="9">
    <location>
        <position position="1"/>
    </location>
</feature>
<evidence type="ECO:0000256" key="1">
    <source>
        <dbReference type="ARBA" id="ARBA00004141"/>
    </source>
</evidence>
<dbReference type="GO" id="GO:0005886">
    <property type="term" value="C:plasma membrane"/>
    <property type="evidence" value="ECO:0007669"/>
    <property type="project" value="TreeGrafter"/>
</dbReference>
<dbReference type="AlphaFoldDB" id="A0A7K4X2V7"/>
<evidence type="ECO:0000256" key="4">
    <source>
        <dbReference type="ARBA" id="ARBA00022692"/>
    </source>
</evidence>
<gene>
    <name evidence="9" type="primary">Emp1</name>
    <name evidence="9" type="ORF">REGSAT_R11290</name>
</gene>
<evidence type="ECO:0000256" key="6">
    <source>
        <dbReference type="ARBA" id="ARBA00023136"/>
    </source>
</evidence>
<evidence type="ECO:0000313" key="9">
    <source>
        <dbReference type="EMBL" id="NWR41229.1"/>
    </source>
</evidence>
<sequence>MLVLLAGIFVVHIATVIMLFVSTIANVWMVHSYNVTRISTGLWLLCNKTCTQLPVSSEDEAALKAVQAFMILSIIFSVVALVLFIIQLFTLEKGKRFYLTGAVMLICWMCILIAVSIYTARFTGTMADTTNFHHGYCFILAWICFCFSFIIGILYLVLRKK</sequence>
<name>A0A7K4X2V7_REGSA</name>
<comment type="similarity">
    <text evidence="2 8">Belongs to the PMP-22/EMP/MP20 family.</text>
</comment>
<dbReference type="InterPro" id="IPR004031">
    <property type="entry name" value="PMP22/EMP/MP20/Claudin"/>
</dbReference>
<dbReference type="Pfam" id="PF00822">
    <property type="entry name" value="PMP22_Claudin"/>
    <property type="match status" value="1"/>
</dbReference>
<comment type="subcellular location">
    <subcellularLocation>
        <location evidence="1 8">Membrane</location>
        <topology evidence="1 8">Multi-pass membrane protein</topology>
    </subcellularLocation>
</comment>
<keyword evidence="6 8" id="KW-0472">Membrane</keyword>
<dbReference type="PROSITE" id="PS01221">
    <property type="entry name" value="PMP22_1"/>
    <property type="match status" value="1"/>
</dbReference>
<reference evidence="9 10" key="1">
    <citation type="submission" date="2019-09" db="EMBL/GenBank/DDBJ databases">
        <title>Bird 10,000 Genomes (B10K) Project - Family phase.</title>
        <authorList>
            <person name="Zhang G."/>
        </authorList>
    </citation>
    <scope>NUCLEOTIDE SEQUENCE [LARGE SCALE GENOMIC DNA]</scope>
    <source>
        <strain evidence="9">B10K-DU-001-18</strain>
        <tissue evidence="9">Muscle</tissue>
    </source>
</reference>
<keyword evidence="10" id="KW-1185">Reference proteome</keyword>
<dbReference type="InterPro" id="IPR050579">
    <property type="entry name" value="PMP-22/EMP/MP20-like"/>
</dbReference>
<protein>
    <recommendedName>
        <fullName evidence="3">Epithelial membrane protein 1</fullName>
    </recommendedName>
</protein>
<feature type="transmembrane region" description="Helical" evidence="8">
    <location>
        <begin position="97"/>
        <end position="118"/>
    </location>
</feature>
<dbReference type="PANTHER" id="PTHR10671:SF6">
    <property type="entry name" value="EPITHELIAL MEMBRANE PROTEIN 1"/>
    <property type="match status" value="1"/>
</dbReference>
<proteinExistence type="inferred from homology"/>
<dbReference type="PROSITE" id="PS01222">
    <property type="entry name" value="PMP22_2"/>
    <property type="match status" value="1"/>
</dbReference>
<evidence type="ECO:0000256" key="2">
    <source>
        <dbReference type="ARBA" id="ARBA00006864"/>
    </source>
</evidence>
<dbReference type="PANTHER" id="PTHR10671">
    <property type="entry name" value="EPITHELIAL MEMBRANE PROTEIN-RELATED"/>
    <property type="match status" value="1"/>
</dbReference>
<feature type="transmembrane region" description="Helical" evidence="8">
    <location>
        <begin position="138"/>
        <end position="158"/>
    </location>
</feature>
<feature type="non-terminal residue" evidence="9">
    <location>
        <position position="161"/>
    </location>
</feature>
<keyword evidence="7" id="KW-0325">Glycoprotein</keyword>
<dbReference type="FunFam" id="1.20.140.150:FF:000026">
    <property type="entry name" value="Epithelial membrane protein 1"/>
    <property type="match status" value="1"/>
</dbReference>